<name>G0USV9_TRYCI</name>
<evidence type="ECO:0000256" key="9">
    <source>
        <dbReference type="SAM" id="MobiDB-lite"/>
    </source>
</evidence>
<feature type="compositionally biased region" description="Acidic residues" evidence="9">
    <location>
        <begin position="474"/>
        <end position="489"/>
    </location>
</feature>
<evidence type="ECO:0000256" key="5">
    <source>
        <dbReference type="ARBA" id="ARBA00022801"/>
    </source>
</evidence>
<protein>
    <submittedName>
        <fullName evidence="14">Putative peptidase</fullName>
    </submittedName>
</protein>
<comment type="cofactor">
    <cofactor evidence="1">
        <name>Zn(2+)</name>
        <dbReference type="ChEBI" id="CHEBI:29105"/>
    </cofactor>
</comment>
<evidence type="ECO:0000259" key="13">
    <source>
        <dbReference type="Pfam" id="PF22456"/>
    </source>
</evidence>
<evidence type="ECO:0000256" key="4">
    <source>
        <dbReference type="ARBA" id="ARBA00022723"/>
    </source>
</evidence>
<keyword evidence="7" id="KW-0482">Metalloprotease</keyword>
<dbReference type="PANTHER" id="PTHR43690">
    <property type="entry name" value="NARDILYSIN"/>
    <property type="match status" value="1"/>
</dbReference>
<dbReference type="InterPro" id="IPR032632">
    <property type="entry name" value="Peptidase_M16_M"/>
</dbReference>
<dbReference type="Pfam" id="PF16187">
    <property type="entry name" value="Peptidase_M16_M"/>
    <property type="match status" value="1"/>
</dbReference>
<reference evidence="14" key="1">
    <citation type="journal article" date="2012" name="Proc. Natl. Acad. Sci. U.S.A.">
        <title>Antigenic diversity is generated by distinct evolutionary mechanisms in African trypanosome species.</title>
        <authorList>
            <person name="Jackson A.P."/>
            <person name="Berry A."/>
            <person name="Aslett M."/>
            <person name="Allison H.C."/>
            <person name="Burton P."/>
            <person name="Vavrova-Anderson J."/>
            <person name="Brown R."/>
            <person name="Browne H."/>
            <person name="Corton N."/>
            <person name="Hauser H."/>
            <person name="Gamble J."/>
            <person name="Gilderthorp R."/>
            <person name="Marcello L."/>
            <person name="McQuillan J."/>
            <person name="Otto T.D."/>
            <person name="Quail M.A."/>
            <person name="Sanders M.J."/>
            <person name="van Tonder A."/>
            <person name="Ginger M.L."/>
            <person name="Field M.C."/>
            <person name="Barry J.D."/>
            <person name="Hertz-Fowler C."/>
            <person name="Berriman M."/>
        </authorList>
    </citation>
    <scope>NUCLEOTIDE SEQUENCE</scope>
    <source>
        <strain evidence="14">IL3000</strain>
    </source>
</reference>
<gene>
    <name evidence="14" type="ORF">TCIL3000_8_7000</name>
</gene>
<dbReference type="EMBL" id="HE575321">
    <property type="protein sequence ID" value="CCC92472.1"/>
    <property type="molecule type" value="Genomic_DNA"/>
</dbReference>
<comment type="similarity">
    <text evidence="2 8">Belongs to the peptidase M16 family.</text>
</comment>
<dbReference type="Gene3D" id="3.30.830.10">
    <property type="entry name" value="Metalloenzyme, LuxS/M16 peptidase-like"/>
    <property type="match status" value="4"/>
</dbReference>
<feature type="domain" description="Peptidase M16 N-terminal" evidence="10">
    <location>
        <begin position="48"/>
        <end position="183"/>
    </location>
</feature>
<dbReference type="Pfam" id="PF05193">
    <property type="entry name" value="Peptidase_M16_C"/>
    <property type="match status" value="1"/>
</dbReference>
<evidence type="ECO:0000256" key="6">
    <source>
        <dbReference type="ARBA" id="ARBA00022833"/>
    </source>
</evidence>
<evidence type="ECO:0000256" key="7">
    <source>
        <dbReference type="ARBA" id="ARBA00023049"/>
    </source>
</evidence>
<dbReference type="GO" id="GO:0051603">
    <property type="term" value="P:proteolysis involved in protein catabolic process"/>
    <property type="evidence" value="ECO:0007669"/>
    <property type="project" value="TreeGrafter"/>
</dbReference>
<feature type="region of interest" description="Disordered" evidence="9">
    <location>
        <begin position="462"/>
        <end position="492"/>
    </location>
</feature>
<dbReference type="GO" id="GO:0046872">
    <property type="term" value="F:metal ion binding"/>
    <property type="evidence" value="ECO:0007669"/>
    <property type="project" value="UniProtKB-KW"/>
</dbReference>
<dbReference type="FunFam" id="3.30.830.10:FF:000012">
    <property type="entry name" value="Protease 3"/>
    <property type="match status" value="1"/>
</dbReference>
<dbReference type="PROSITE" id="PS00143">
    <property type="entry name" value="INSULINASE"/>
    <property type="match status" value="1"/>
</dbReference>
<evidence type="ECO:0000259" key="11">
    <source>
        <dbReference type="Pfam" id="PF05193"/>
    </source>
</evidence>
<evidence type="ECO:0000256" key="2">
    <source>
        <dbReference type="ARBA" id="ARBA00007261"/>
    </source>
</evidence>
<evidence type="ECO:0000259" key="10">
    <source>
        <dbReference type="Pfam" id="PF00675"/>
    </source>
</evidence>
<evidence type="ECO:0000256" key="3">
    <source>
        <dbReference type="ARBA" id="ARBA00022670"/>
    </source>
</evidence>
<evidence type="ECO:0000256" key="8">
    <source>
        <dbReference type="RuleBase" id="RU004447"/>
    </source>
</evidence>
<keyword evidence="4" id="KW-0479">Metal-binding</keyword>
<dbReference type="VEuPathDB" id="TriTrypDB:TcIL3000_8_7000"/>
<dbReference type="InterPro" id="IPR011765">
    <property type="entry name" value="Pept_M16_N"/>
</dbReference>
<feature type="domain" description="Peptidase M16 middle/third" evidence="12">
    <location>
        <begin position="499"/>
        <end position="731"/>
    </location>
</feature>
<proteinExistence type="inferred from homology"/>
<evidence type="ECO:0000259" key="12">
    <source>
        <dbReference type="Pfam" id="PF16187"/>
    </source>
</evidence>
<evidence type="ECO:0000256" key="1">
    <source>
        <dbReference type="ARBA" id="ARBA00001947"/>
    </source>
</evidence>
<feature type="domain" description="Peptidase M16 C-terminal" evidence="11">
    <location>
        <begin position="210"/>
        <end position="377"/>
    </location>
</feature>
<dbReference type="PANTHER" id="PTHR43690:SF18">
    <property type="entry name" value="INSULIN-DEGRADING ENZYME-RELATED"/>
    <property type="match status" value="1"/>
</dbReference>
<dbReference type="GO" id="GO:0005829">
    <property type="term" value="C:cytosol"/>
    <property type="evidence" value="ECO:0007669"/>
    <property type="project" value="TreeGrafter"/>
</dbReference>
<dbReference type="SUPFAM" id="SSF63411">
    <property type="entry name" value="LuxS/MPP-like metallohydrolase"/>
    <property type="match status" value="4"/>
</dbReference>
<evidence type="ECO:0000313" key="14">
    <source>
        <dbReference type="EMBL" id="CCC92472.1"/>
    </source>
</evidence>
<keyword evidence="6" id="KW-0862">Zinc</keyword>
<feature type="domain" description="Coenzyme PQQ synthesis protein F-like C-terminal lobe" evidence="13">
    <location>
        <begin position="852"/>
        <end position="946"/>
    </location>
</feature>
<dbReference type="InterPro" id="IPR001431">
    <property type="entry name" value="Pept_M16_Zn_BS"/>
</dbReference>
<accession>G0USV9</accession>
<organism evidence="14">
    <name type="scientific">Trypanosoma congolense (strain IL3000)</name>
    <dbReference type="NCBI Taxonomy" id="1068625"/>
    <lineage>
        <taxon>Eukaryota</taxon>
        <taxon>Discoba</taxon>
        <taxon>Euglenozoa</taxon>
        <taxon>Kinetoplastea</taxon>
        <taxon>Metakinetoplastina</taxon>
        <taxon>Trypanosomatida</taxon>
        <taxon>Trypanosomatidae</taxon>
        <taxon>Trypanosoma</taxon>
        <taxon>Nannomonas</taxon>
    </lineage>
</organism>
<keyword evidence="3" id="KW-0645">Protease</keyword>
<dbReference type="InterPro" id="IPR007863">
    <property type="entry name" value="Peptidase_M16_C"/>
</dbReference>
<dbReference type="AlphaFoldDB" id="G0USV9"/>
<dbReference type="GO" id="GO:0043171">
    <property type="term" value="P:peptide catabolic process"/>
    <property type="evidence" value="ECO:0007669"/>
    <property type="project" value="TreeGrafter"/>
</dbReference>
<dbReference type="GO" id="GO:0004222">
    <property type="term" value="F:metalloendopeptidase activity"/>
    <property type="evidence" value="ECO:0007669"/>
    <property type="project" value="InterPro"/>
</dbReference>
<sequence length="1079" mass="119731">MCLSEGKGEKREENSYMQSERREVNIITPSLLQGKHFGYVLSNGVKCVIVQDPNARVPAAAMNIRAGQLNDPEVLPGLAHFCEHMLFMGTEKYPMEDEYSNYITKNGGYCNAWTADRGTTYYFTVAQEALVGALERFVEFFVAPSFDASSISREVKAVHSEDEKNHSVDFWRLDELWRSLYDPQHPRSRYGNGNMTTLWNEPIKKQVDIRGQLLKFFSAHYVSGAACIVVYSPLPPESVLSVIEGPLLRMRVGEPQPFRFLAPDKPILRNTTEGGLWLNVRTVKKSRGIFMLWPVKSPASLWRSRPGAYVSHILGHECDSSVLGVLRKQGLATGMSVGPRRIDDDNEFLCVDIALTIAGVQHVADVIDTVYQGIGQTAHVDADVFAHMKLEEKLSFESCDITSYADHCVELAYSANETDLEHCWVGGNKILMDDIAATESYIGQLTPDKGIIAFAWGEMPCSDEVTETSPADDLQVEEEGEEEEEDGEEEQRSSIIFQTLPDFAQVPCNCTTRFHKANFSLCRVPEELLQRWKTSLREPTNAELALPAPNPYIATEFAIYREETTDSGAKVAVETYKTNYGITLVRKNVWHYQTFKAAIIWNALSPCAYATAKNRFYARVMRGILRDNLAELSYFGLLAALENSVDLTPGGLSLSVTGPQQRIVEFFFALFERFFTQEVLRGTVEKYSNYAEGAMRHLASNASNQPYELVNEKFLKAARVVTYTADEVLAAAASASYEEYQRFVEEYLRAGLRYECFVTGNVPSASYVREHLVSSIEAMLSKMHVPPASPESITRFRDVYAFIRDAAAGGASAVEVMSYPPSNPTNPNVAVLFDIFIGEETPSVRALCDCVNKLLSSSFFNELRTKETLGYVVFSRSYRLEGTAHLQFAVQSAVEGADALYLFSRIIAFLSAAEENLTALCGQADVQAVVKGLIEARKKLPDSVSSDCADLLACYLHPSGLRRKEEEIAALEQLGPQEVKKFFHTHVSNSSPSRRGLLVVVNSAASAATDVFSAGVTEVVLPPKLRCEAPMQPEENKAVVGCTLNLPDFMAAPVSVAVKRYTSPEAFQAGLPVVRSTTL</sequence>
<dbReference type="Pfam" id="PF00675">
    <property type="entry name" value="Peptidase_M16"/>
    <property type="match status" value="1"/>
</dbReference>
<dbReference type="Pfam" id="PF22456">
    <property type="entry name" value="PqqF-like_C_4"/>
    <property type="match status" value="1"/>
</dbReference>
<dbReference type="InterPro" id="IPR054734">
    <property type="entry name" value="PqqF-like_C_4"/>
</dbReference>
<keyword evidence="5" id="KW-0378">Hydrolase</keyword>
<dbReference type="InterPro" id="IPR011249">
    <property type="entry name" value="Metalloenz_LuxS/M16"/>
</dbReference>
<dbReference type="InterPro" id="IPR050626">
    <property type="entry name" value="Peptidase_M16"/>
</dbReference>
<dbReference type="MEROPS" id="M16.A08"/>
<dbReference type="GO" id="GO:0005739">
    <property type="term" value="C:mitochondrion"/>
    <property type="evidence" value="ECO:0007669"/>
    <property type="project" value="TreeGrafter"/>
</dbReference>